<reference evidence="1" key="2">
    <citation type="submission" date="2020-09" db="EMBL/GenBank/DDBJ databases">
        <authorList>
            <person name="Sun Q."/>
            <person name="Zhou Y."/>
        </authorList>
    </citation>
    <scope>NUCLEOTIDE SEQUENCE</scope>
    <source>
        <strain evidence="1">CGMCC 1.12506</strain>
    </source>
</reference>
<protein>
    <submittedName>
        <fullName evidence="1">Beta-D-galactosidase</fullName>
    </submittedName>
</protein>
<gene>
    <name evidence="1" type="ORF">GCM10011343_12260</name>
</gene>
<dbReference type="Pfam" id="PF04074">
    <property type="entry name" value="DUF386"/>
    <property type="match status" value="1"/>
</dbReference>
<name>A0A916XZI0_9FLAO</name>
<dbReference type="SUPFAM" id="SSF51197">
    <property type="entry name" value="Clavaminate synthase-like"/>
    <property type="match status" value="1"/>
</dbReference>
<dbReference type="GO" id="GO:0005829">
    <property type="term" value="C:cytosol"/>
    <property type="evidence" value="ECO:0007669"/>
    <property type="project" value="TreeGrafter"/>
</dbReference>
<dbReference type="RefSeq" id="WP_188361668.1">
    <property type="nucleotide sequence ID" value="NZ_BMFG01000004.1"/>
</dbReference>
<dbReference type="EMBL" id="BMFG01000004">
    <property type="protein sequence ID" value="GGD23591.1"/>
    <property type="molecule type" value="Genomic_DNA"/>
</dbReference>
<reference evidence="1" key="1">
    <citation type="journal article" date="2014" name="Int. J. Syst. Evol. Microbiol.">
        <title>Complete genome sequence of Corynebacterium casei LMG S-19264T (=DSM 44701T), isolated from a smear-ripened cheese.</title>
        <authorList>
            <consortium name="US DOE Joint Genome Institute (JGI-PGF)"/>
            <person name="Walter F."/>
            <person name="Albersmeier A."/>
            <person name="Kalinowski J."/>
            <person name="Ruckert C."/>
        </authorList>
    </citation>
    <scope>NUCLEOTIDE SEQUENCE</scope>
    <source>
        <strain evidence="1">CGMCC 1.12506</strain>
    </source>
</reference>
<dbReference type="PANTHER" id="PTHR34986:SF1">
    <property type="entry name" value="PROTEIN YIAL"/>
    <property type="match status" value="1"/>
</dbReference>
<dbReference type="Gene3D" id="2.60.120.370">
    <property type="entry name" value="YhcH/YjgK/YiaL"/>
    <property type="match status" value="1"/>
</dbReference>
<sequence>MIVDTLNNASKYTSLHPLFTKAFEFLKTNDINSLEDGTIEITDGLKVIVSNKKGKTKEESLAKFECHNQNIDIQFCAKGIETIAWKPREKCVTPNGEYNTEKDVLFFNDKPDMFFQLTDNQFVIFYPDDVHAPMIGDDEIKKLVFKVKI</sequence>
<accession>A0A916XZI0</accession>
<evidence type="ECO:0000313" key="2">
    <source>
        <dbReference type="Proteomes" id="UP000625735"/>
    </source>
</evidence>
<evidence type="ECO:0000313" key="1">
    <source>
        <dbReference type="EMBL" id="GGD23591.1"/>
    </source>
</evidence>
<dbReference type="AlphaFoldDB" id="A0A916XZI0"/>
<comment type="caution">
    <text evidence="1">The sequence shown here is derived from an EMBL/GenBank/DDBJ whole genome shotgun (WGS) entry which is preliminary data.</text>
</comment>
<dbReference type="InterPro" id="IPR004375">
    <property type="entry name" value="NanQ/TabA/YiaL"/>
</dbReference>
<dbReference type="InterPro" id="IPR037012">
    <property type="entry name" value="NanQ/TabA/YiaL_sf"/>
</dbReference>
<dbReference type="NCBIfam" id="TIGR00022">
    <property type="entry name" value="YhcH/YjgK/YiaL family protein"/>
    <property type="match status" value="1"/>
</dbReference>
<dbReference type="PANTHER" id="PTHR34986">
    <property type="entry name" value="EVOLVED BETA-GALACTOSIDASE SUBUNIT BETA"/>
    <property type="match status" value="1"/>
</dbReference>
<dbReference type="Proteomes" id="UP000625735">
    <property type="component" value="Unassembled WGS sequence"/>
</dbReference>
<organism evidence="1 2">
    <name type="scientific">Flavobacterium orientale</name>
    <dbReference type="NCBI Taxonomy" id="1756020"/>
    <lineage>
        <taxon>Bacteria</taxon>
        <taxon>Pseudomonadati</taxon>
        <taxon>Bacteroidota</taxon>
        <taxon>Flavobacteriia</taxon>
        <taxon>Flavobacteriales</taxon>
        <taxon>Flavobacteriaceae</taxon>
        <taxon>Flavobacterium</taxon>
    </lineage>
</organism>
<keyword evidence="2" id="KW-1185">Reference proteome</keyword>
<proteinExistence type="predicted"/>